<dbReference type="AlphaFoldDB" id="A0A392W860"/>
<proteinExistence type="predicted"/>
<evidence type="ECO:0000313" key="1">
    <source>
        <dbReference type="EMBL" id="MCI95949.1"/>
    </source>
</evidence>
<evidence type="ECO:0000313" key="2">
    <source>
        <dbReference type="Proteomes" id="UP000265520"/>
    </source>
</evidence>
<dbReference type="Proteomes" id="UP000265520">
    <property type="component" value="Unassembled WGS sequence"/>
</dbReference>
<keyword evidence="2" id="KW-1185">Reference proteome</keyword>
<sequence>ADARCAVLLCRSGDSSVICARTARRASKWKG</sequence>
<feature type="non-terminal residue" evidence="1">
    <location>
        <position position="1"/>
    </location>
</feature>
<name>A0A392W860_9FABA</name>
<comment type="caution">
    <text evidence="1">The sequence shown here is derived from an EMBL/GenBank/DDBJ whole genome shotgun (WGS) entry which is preliminary data.</text>
</comment>
<dbReference type="EMBL" id="LXQA011401231">
    <property type="protein sequence ID" value="MCI95949.1"/>
    <property type="molecule type" value="Genomic_DNA"/>
</dbReference>
<accession>A0A392W860</accession>
<protein>
    <submittedName>
        <fullName evidence="1">Uncharacterized protein</fullName>
    </submittedName>
</protein>
<reference evidence="1 2" key="1">
    <citation type="journal article" date="2018" name="Front. Plant Sci.">
        <title>Red Clover (Trifolium pratense) and Zigzag Clover (T. medium) - A Picture of Genomic Similarities and Differences.</title>
        <authorList>
            <person name="Dluhosova J."/>
            <person name="Istvanek J."/>
            <person name="Nedelnik J."/>
            <person name="Repkova J."/>
        </authorList>
    </citation>
    <scope>NUCLEOTIDE SEQUENCE [LARGE SCALE GENOMIC DNA]</scope>
    <source>
        <strain evidence="2">cv. 10/8</strain>
        <tissue evidence="1">Leaf</tissue>
    </source>
</reference>
<organism evidence="1 2">
    <name type="scientific">Trifolium medium</name>
    <dbReference type="NCBI Taxonomy" id="97028"/>
    <lineage>
        <taxon>Eukaryota</taxon>
        <taxon>Viridiplantae</taxon>
        <taxon>Streptophyta</taxon>
        <taxon>Embryophyta</taxon>
        <taxon>Tracheophyta</taxon>
        <taxon>Spermatophyta</taxon>
        <taxon>Magnoliopsida</taxon>
        <taxon>eudicotyledons</taxon>
        <taxon>Gunneridae</taxon>
        <taxon>Pentapetalae</taxon>
        <taxon>rosids</taxon>
        <taxon>fabids</taxon>
        <taxon>Fabales</taxon>
        <taxon>Fabaceae</taxon>
        <taxon>Papilionoideae</taxon>
        <taxon>50 kb inversion clade</taxon>
        <taxon>NPAAA clade</taxon>
        <taxon>Hologalegina</taxon>
        <taxon>IRL clade</taxon>
        <taxon>Trifolieae</taxon>
        <taxon>Trifolium</taxon>
    </lineage>
</organism>